<dbReference type="EMBL" id="JTDE01002325">
    <property type="protein sequence ID" value="KAF7257524.1"/>
    <property type="molecule type" value="Genomic_DNA"/>
</dbReference>
<organism evidence="2 3">
    <name type="scientific">Paragonimus skrjabini miyazakii</name>
    <dbReference type="NCBI Taxonomy" id="59628"/>
    <lineage>
        <taxon>Eukaryota</taxon>
        <taxon>Metazoa</taxon>
        <taxon>Spiralia</taxon>
        <taxon>Lophotrochozoa</taxon>
        <taxon>Platyhelminthes</taxon>
        <taxon>Trematoda</taxon>
        <taxon>Digenea</taxon>
        <taxon>Plagiorchiida</taxon>
        <taxon>Troglotremata</taxon>
        <taxon>Troglotrematidae</taxon>
        <taxon>Paragonimus</taxon>
    </lineage>
</organism>
<feature type="compositionally biased region" description="Polar residues" evidence="1">
    <location>
        <begin position="485"/>
        <end position="507"/>
    </location>
</feature>
<evidence type="ECO:0000313" key="2">
    <source>
        <dbReference type="EMBL" id="KAF7257524.1"/>
    </source>
</evidence>
<feature type="region of interest" description="Disordered" evidence="1">
    <location>
        <begin position="199"/>
        <end position="230"/>
    </location>
</feature>
<protein>
    <submittedName>
        <fullName evidence="2">Uncharacterized protein</fullName>
    </submittedName>
</protein>
<feature type="compositionally biased region" description="Polar residues" evidence="1">
    <location>
        <begin position="424"/>
        <end position="436"/>
    </location>
</feature>
<feature type="region of interest" description="Disordered" evidence="1">
    <location>
        <begin position="348"/>
        <end position="380"/>
    </location>
</feature>
<feature type="region of interest" description="Disordered" evidence="1">
    <location>
        <begin position="482"/>
        <end position="507"/>
    </location>
</feature>
<evidence type="ECO:0000313" key="3">
    <source>
        <dbReference type="Proteomes" id="UP000822476"/>
    </source>
</evidence>
<evidence type="ECO:0000256" key="1">
    <source>
        <dbReference type="SAM" id="MobiDB-lite"/>
    </source>
</evidence>
<feature type="region of interest" description="Disordered" evidence="1">
    <location>
        <begin position="417"/>
        <end position="466"/>
    </location>
</feature>
<dbReference type="AlphaFoldDB" id="A0A8S9YSD2"/>
<feature type="compositionally biased region" description="Low complexity" evidence="1">
    <location>
        <begin position="351"/>
        <end position="371"/>
    </location>
</feature>
<sequence>MQPTLRAKSVTQEALSLLEAYLDLDDEAEDQVDSELPHISNRSFPRGKNIHSFDRATHGDPNKLKNRLKKYSLRDPWVQITNPCNESAKNQCSLCSRDVHHDTPRSDLSVSCSPTLALNANQRCSPAVGYFPDRPCSPTQQVQTDVHRDLVDRILVSSLASGPSSPLDAPLMPLFHISPTGSEVDRVDGLVDRFQRQQSAFSTSSSIEPHSSLTSDPISRTPSHVRSGSLLHSNLPQVDTQQTPVHRSQSVGNAVAHHKVVLLPADPTVNVTNANATRSREPYFRGVSVHSAPGEARYKVPAKHSQSRTGPNRWYRISLPKITRVTKMSNQPKPSRVLPGLPAAWSSHVVPDSTSLPRDSSPSRPKPSRTSRGARDTFAQLFPRRLRSGQDGLLSGPYLTGGVGLFLRKPMFAVFRRKKRSGRQSEQTEIDSQFSLGTAEAHLSSSGDRVREPLPTTGDHTALSRDEHYASGPWTAVFGPGGDCTSASHSPNTVQNKFSSTTSPSTKLENHEVTRVYKELIQKAEGDRLSSSAAEVWRDINVLPNPSGNENMASLLDIPFDTFSAVTVHPFYPLVVSIGSEAKRSLLKHPLLSKNPHCHCGFPDQHCINGPRRSPLLASSTLESAFIAWLCQKRLGLLDRHARGDQYNVMGGIWFSSSVYAVLILHCRRTHLSVSATWNGVCCCYSATPWNAFFSLWALHFQEFIFVDIETVSQNSTAF</sequence>
<dbReference type="Proteomes" id="UP000822476">
    <property type="component" value="Unassembled WGS sequence"/>
</dbReference>
<name>A0A8S9YSD2_9TREM</name>
<dbReference type="OrthoDB" id="6252630at2759"/>
<gene>
    <name evidence="2" type="ORF">EG68_05535</name>
</gene>
<keyword evidence="3" id="KW-1185">Reference proteome</keyword>
<accession>A0A8S9YSD2</accession>
<proteinExistence type="predicted"/>
<comment type="caution">
    <text evidence="2">The sequence shown here is derived from an EMBL/GenBank/DDBJ whole genome shotgun (WGS) entry which is preliminary data.</text>
</comment>
<reference evidence="2" key="1">
    <citation type="submission" date="2019-07" db="EMBL/GenBank/DDBJ databases">
        <title>Annotation for the trematode Paragonimus miyazaki's.</title>
        <authorList>
            <person name="Choi Y.-J."/>
        </authorList>
    </citation>
    <scope>NUCLEOTIDE SEQUENCE</scope>
    <source>
        <strain evidence="2">Japan</strain>
    </source>
</reference>